<evidence type="ECO:0000256" key="3">
    <source>
        <dbReference type="SAM" id="MobiDB-lite"/>
    </source>
</evidence>
<accession>A0AA86S9X6</accession>
<keyword evidence="5" id="KW-1185">Reference proteome</keyword>
<dbReference type="AlphaFoldDB" id="A0AA86S9X6"/>
<dbReference type="PROSITE" id="PS51375">
    <property type="entry name" value="PPR"/>
    <property type="match status" value="2"/>
</dbReference>
<feature type="repeat" description="PPR" evidence="2">
    <location>
        <begin position="249"/>
        <end position="283"/>
    </location>
</feature>
<evidence type="ECO:0000256" key="1">
    <source>
        <dbReference type="ARBA" id="ARBA00022737"/>
    </source>
</evidence>
<dbReference type="PANTHER" id="PTHR47930:SF2">
    <property type="entry name" value="PENTATRICOPEPTIDE REPEAT PROTEIN (AFU_ORTHOLOGUE AFUA_8G04250)"/>
    <property type="match status" value="1"/>
</dbReference>
<feature type="repeat" description="PPR" evidence="2">
    <location>
        <begin position="697"/>
        <end position="731"/>
    </location>
</feature>
<evidence type="ECO:0000313" key="4">
    <source>
        <dbReference type="EMBL" id="CAJ1940525.1"/>
    </source>
</evidence>
<dbReference type="Gene3D" id="1.25.40.10">
    <property type="entry name" value="Tetratricopeptide repeat domain"/>
    <property type="match status" value="4"/>
</dbReference>
<dbReference type="InterPro" id="IPR002885">
    <property type="entry name" value="PPR_rpt"/>
</dbReference>
<dbReference type="EMBL" id="OY731400">
    <property type="protein sequence ID" value="CAJ1940525.1"/>
    <property type="molecule type" value="Genomic_DNA"/>
</dbReference>
<evidence type="ECO:0000256" key="2">
    <source>
        <dbReference type="PROSITE-ProRule" id="PRU00708"/>
    </source>
</evidence>
<protein>
    <recommendedName>
        <fullName evidence="6">Pentatricopeptide repeat-containing protein</fullName>
    </recommendedName>
</protein>
<dbReference type="PANTHER" id="PTHR47930">
    <property type="entry name" value="YALI0C12947P"/>
    <property type="match status" value="1"/>
</dbReference>
<evidence type="ECO:0000313" key="5">
    <source>
        <dbReference type="Proteomes" id="UP001189624"/>
    </source>
</evidence>
<keyword evidence="1" id="KW-0677">Repeat</keyword>
<proteinExistence type="predicted"/>
<dbReference type="Pfam" id="PF13812">
    <property type="entry name" value="PPR_3"/>
    <property type="match status" value="2"/>
</dbReference>
<gene>
    <name evidence="4" type="ORF">AYBTSS11_LOCUS9753</name>
</gene>
<feature type="region of interest" description="Disordered" evidence="3">
    <location>
        <begin position="454"/>
        <end position="479"/>
    </location>
</feature>
<organism evidence="4 5">
    <name type="scientific">Sphenostylis stenocarpa</name>
    <dbReference type="NCBI Taxonomy" id="92480"/>
    <lineage>
        <taxon>Eukaryota</taxon>
        <taxon>Viridiplantae</taxon>
        <taxon>Streptophyta</taxon>
        <taxon>Embryophyta</taxon>
        <taxon>Tracheophyta</taxon>
        <taxon>Spermatophyta</taxon>
        <taxon>Magnoliopsida</taxon>
        <taxon>eudicotyledons</taxon>
        <taxon>Gunneridae</taxon>
        <taxon>Pentapetalae</taxon>
        <taxon>rosids</taxon>
        <taxon>fabids</taxon>
        <taxon>Fabales</taxon>
        <taxon>Fabaceae</taxon>
        <taxon>Papilionoideae</taxon>
        <taxon>50 kb inversion clade</taxon>
        <taxon>NPAAA clade</taxon>
        <taxon>indigoferoid/millettioid clade</taxon>
        <taxon>Phaseoleae</taxon>
        <taxon>Sphenostylis</taxon>
    </lineage>
</organism>
<feature type="region of interest" description="Disordered" evidence="3">
    <location>
        <begin position="374"/>
        <end position="428"/>
    </location>
</feature>
<sequence>MAKKVYKSPSFLVGLAREISRLGPAEDVSKILGKWVQFLRKGSLSLTIRELGHMGFPERALQTFLWAQNQPHLFPDDWILASTVEVLAKNHELRIPLNIDRYTGLASRVVLEAMIKGFIKGGNLRLAWEVLVMARRDKRMLDSSIYAKLILELRKNPDRHRRVLPLLEELGERDELNLSQQDCTAIMKVCTKMGKFEVVKSLCSWFKQFGYQPSIVMFTSVIHSHYTEKKYREALTVVWEMEASNCLFDLPAYRVVIKLFVALNDLSRAMRYFSRLKEAGFSPTFGIYKDMLQIYMASGRTAKCEEICKETNIAVGIPSLMLHLFADECCSYGWILGVSMCDDYVDLVQLKLTSSAGYQNAEIAYHLFDESPTQSLRRSRPRKDNRYRPHPKQPPDFGVNLFLKKPSTTSKPTEDDLDIEEEHDEEEDGNIGVVWESDELEAISSLFQGRIPQKPGKLHRERPLPLPSPHRLRPLGLPKPKSQVKLTTQFRLGPAEDVSKILGKWVQFLRKGSLSLTIRELGHMGFPERALQTFLWAQNQPHLFPDDWILASTVEVLAKNHELRIPLNIDRYTGLASRVVLEAMIKGFIKGGNLRLAWEVLVMARRDKRMLDSSIYAKLILELGKNPDRHRRVLPLLEELGERDELNLSQQDCTAIMKVCTKMGKFEVVESFRYTEKKYRDALTVVWEMEASNCLFDLPAYRVLIKLFVALNDLSRAMRYFSRLKEAGFSPTFGIYKDMLQIYMASGRTAKCEKICKEANIAVGIPSLMLHLFADECCSYGWILGVSMCDDYVDLVQLKCVDL</sequence>
<dbReference type="Gramene" id="rna-AYBTSS11_LOCUS9753">
    <property type="protein sequence ID" value="CAJ1940525.1"/>
    <property type="gene ID" value="gene-AYBTSS11_LOCUS9753"/>
</dbReference>
<feature type="compositionally biased region" description="Acidic residues" evidence="3">
    <location>
        <begin position="415"/>
        <end position="428"/>
    </location>
</feature>
<reference evidence="4" key="1">
    <citation type="submission" date="2023-10" db="EMBL/GenBank/DDBJ databases">
        <authorList>
            <person name="Domelevo Entfellner J.-B."/>
        </authorList>
    </citation>
    <scope>NUCLEOTIDE SEQUENCE</scope>
</reference>
<name>A0AA86S9X6_9FABA</name>
<evidence type="ECO:0008006" key="6">
    <source>
        <dbReference type="Google" id="ProtNLM"/>
    </source>
</evidence>
<dbReference type="Proteomes" id="UP001189624">
    <property type="component" value="Chromosome 3"/>
</dbReference>
<dbReference type="InterPro" id="IPR011990">
    <property type="entry name" value="TPR-like_helical_dom_sf"/>
</dbReference>